<feature type="non-terminal residue" evidence="1">
    <location>
        <position position="1"/>
    </location>
</feature>
<name>A0A5J9WRN3_9POAL</name>
<dbReference type="EMBL" id="RWGY01000002">
    <property type="protein sequence ID" value="TVU50761.1"/>
    <property type="molecule type" value="Genomic_DNA"/>
</dbReference>
<keyword evidence="2" id="KW-1185">Reference proteome</keyword>
<proteinExistence type="predicted"/>
<accession>A0A5J9WRN3</accession>
<evidence type="ECO:0000313" key="1">
    <source>
        <dbReference type="EMBL" id="TVU50761.1"/>
    </source>
</evidence>
<dbReference type="Proteomes" id="UP000324897">
    <property type="component" value="Chromosome 6"/>
</dbReference>
<dbReference type="AlphaFoldDB" id="A0A5J9WRN3"/>
<dbReference type="Gramene" id="TVU50761">
    <property type="protein sequence ID" value="TVU50761"/>
    <property type="gene ID" value="EJB05_02150"/>
</dbReference>
<organism evidence="1 2">
    <name type="scientific">Eragrostis curvula</name>
    <name type="common">weeping love grass</name>
    <dbReference type="NCBI Taxonomy" id="38414"/>
    <lineage>
        <taxon>Eukaryota</taxon>
        <taxon>Viridiplantae</taxon>
        <taxon>Streptophyta</taxon>
        <taxon>Embryophyta</taxon>
        <taxon>Tracheophyta</taxon>
        <taxon>Spermatophyta</taxon>
        <taxon>Magnoliopsida</taxon>
        <taxon>Liliopsida</taxon>
        <taxon>Poales</taxon>
        <taxon>Poaceae</taxon>
        <taxon>PACMAD clade</taxon>
        <taxon>Chloridoideae</taxon>
        <taxon>Eragrostideae</taxon>
        <taxon>Eragrostidinae</taxon>
        <taxon>Eragrostis</taxon>
    </lineage>
</organism>
<reference evidence="1 2" key="1">
    <citation type="journal article" date="2019" name="Sci. Rep.">
        <title>A high-quality genome of Eragrostis curvula grass provides insights into Poaceae evolution and supports new strategies to enhance forage quality.</title>
        <authorList>
            <person name="Carballo J."/>
            <person name="Santos B.A.C.M."/>
            <person name="Zappacosta D."/>
            <person name="Garbus I."/>
            <person name="Selva J.P."/>
            <person name="Gallo C.A."/>
            <person name="Diaz A."/>
            <person name="Albertini E."/>
            <person name="Caccamo M."/>
            <person name="Echenique V."/>
        </authorList>
    </citation>
    <scope>NUCLEOTIDE SEQUENCE [LARGE SCALE GENOMIC DNA]</scope>
    <source>
        <strain evidence="2">cv. Victoria</strain>
        <tissue evidence="1">Leaf</tissue>
    </source>
</reference>
<gene>
    <name evidence="1" type="ORF">EJB05_02150</name>
</gene>
<comment type="caution">
    <text evidence="1">The sequence shown here is derived from an EMBL/GenBank/DDBJ whole genome shotgun (WGS) entry which is preliminary data.</text>
</comment>
<sequence>MAAESTAMAGSSIRSSWFNHLHDTEIRRAGCFLVFLNAGHSPSSTASLLISATLIDASGQSFAILWSCSCAVKPLTTTCRSRAFPCCAALR</sequence>
<evidence type="ECO:0000313" key="2">
    <source>
        <dbReference type="Proteomes" id="UP000324897"/>
    </source>
</evidence>
<protein>
    <submittedName>
        <fullName evidence="1">Uncharacterized protein</fullName>
    </submittedName>
</protein>